<dbReference type="GO" id="GO:0030544">
    <property type="term" value="F:Hsp70 protein binding"/>
    <property type="evidence" value="ECO:0007669"/>
    <property type="project" value="InterPro"/>
</dbReference>
<keyword evidence="2" id="KW-0677">Repeat</keyword>
<dbReference type="InterPro" id="IPR001623">
    <property type="entry name" value="DnaJ_domain"/>
</dbReference>
<proteinExistence type="inferred from homology"/>
<dbReference type="Proteomes" id="UP000252139">
    <property type="component" value="Unassembled WGS sequence"/>
</dbReference>
<dbReference type="GO" id="GO:0006457">
    <property type="term" value="P:protein folding"/>
    <property type="evidence" value="ECO:0007669"/>
    <property type="project" value="InterPro"/>
</dbReference>
<gene>
    <name evidence="10" type="primary">SCJ1_4</name>
    <name evidence="10" type="ORF">CU097_008824</name>
</gene>
<keyword evidence="7" id="KW-0732">Signal</keyword>
<evidence type="ECO:0000256" key="2">
    <source>
        <dbReference type="ARBA" id="ARBA00022737"/>
    </source>
</evidence>
<dbReference type="Gene3D" id="1.10.287.110">
    <property type="entry name" value="DnaJ domain"/>
    <property type="match status" value="1"/>
</dbReference>
<dbReference type="GO" id="GO:0009408">
    <property type="term" value="P:response to heat"/>
    <property type="evidence" value="ECO:0007669"/>
    <property type="project" value="InterPro"/>
</dbReference>
<organism evidence="10 11">
    <name type="scientific">Rhizopus azygosporus</name>
    <name type="common">Rhizopus microsporus var. azygosporus</name>
    <dbReference type="NCBI Taxonomy" id="86630"/>
    <lineage>
        <taxon>Eukaryota</taxon>
        <taxon>Fungi</taxon>
        <taxon>Fungi incertae sedis</taxon>
        <taxon>Mucoromycota</taxon>
        <taxon>Mucoromycotina</taxon>
        <taxon>Mucoromycetes</taxon>
        <taxon>Mucorales</taxon>
        <taxon>Mucorineae</taxon>
        <taxon>Rhizopodaceae</taxon>
        <taxon>Rhizopus</taxon>
    </lineage>
</organism>
<dbReference type="FunFam" id="2.10.230.10:FF:000002">
    <property type="entry name" value="Molecular chaperone DnaJ"/>
    <property type="match status" value="1"/>
</dbReference>
<dbReference type="CDD" id="cd06257">
    <property type="entry name" value="DnaJ"/>
    <property type="match status" value="1"/>
</dbReference>
<dbReference type="Gene3D" id="2.60.260.20">
    <property type="entry name" value="Urease metallochaperone UreE, N-terminal domain"/>
    <property type="match status" value="2"/>
</dbReference>
<dbReference type="Pfam" id="PF00684">
    <property type="entry name" value="DnaJ_CXXCXGXG"/>
    <property type="match status" value="1"/>
</dbReference>
<dbReference type="GO" id="GO:0005524">
    <property type="term" value="F:ATP binding"/>
    <property type="evidence" value="ECO:0007669"/>
    <property type="project" value="InterPro"/>
</dbReference>
<evidence type="ECO:0000256" key="6">
    <source>
        <dbReference type="PROSITE-ProRule" id="PRU00546"/>
    </source>
</evidence>
<dbReference type="CDD" id="cd10747">
    <property type="entry name" value="DnaJ_C"/>
    <property type="match status" value="1"/>
</dbReference>
<dbReference type="InterPro" id="IPR012724">
    <property type="entry name" value="DnaJ"/>
</dbReference>
<dbReference type="SMART" id="SM00271">
    <property type="entry name" value="DnaJ"/>
    <property type="match status" value="1"/>
</dbReference>
<feature type="chain" id="PRO_5016951837" evidence="7">
    <location>
        <begin position="23"/>
        <end position="383"/>
    </location>
</feature>
<feature type="domain" description="CR-type" evidence="9">
    <location>
        <begin position="148"/>
        <end position="231"/>
    </location>
</feature>
<dbReference type="SUPFAM" id="SSF49493">
    <property type="entry name" value="HSP40/DnaJ peptide-binding domain"/>
    <property type="match status" value="2"/>
</dbReference>
<evidence type="ECO:0000256" key="3">
    <source>
        <dbReference type="ARBA" id="ARBA00022771"/>
    </source>
</evidence>
<dbReference type="InterPro" id="IPR044713">
    <property type="entry name" value="DNJA1/2-like"/>
</dbReference>
<dbReference type="InterPro" id="IPR002939">
    <property type="entry name" value="DnaJ_C"/>
</dbReference>
<feature type="domain" description="J" evidence="8">
    <location>
        <begin position="24"/>
        <end position="89"/>
    </location>
</feature>
<dbReference type="InterPro" id="IPR008971">
    <property type="entry name" value="HSP40/DnaJ_pept-bd"/>
</dbReference>
<evidence type="ECO:0000313" key="11">
    <source>
        <dbReference type="Proteomes" id="UP000252139"/>
    </source>
</evidence>
<dbReference type="PROSITE" id="PS00636">
    <property type="entry name" value="DNAJ_1"/>
    <property type="match status" value="1"/>
</dbReference>
<sequence>MRPSCLSWLLFAAVLLIAFASAKDYYSILDVPRDAPKAQIKRHYKKLSRVYHPDKNPGNDEASQKFMEIANAYEVLMDDEKRAIYDRYGEEGLKQNQGGGGGNPFHDPFDIFSHFFGGGGSRNARHQERRGPDTVIPLEVSLEDLYNGANIEVDVSKQVLCDHCHGSGARRPEDIRTCSTCDGHGMIIKRVQMGPGMFQQFQQHCTACGGKGKTIAHVCPACGGKKVRRGNENYTLRVEKGMKDGQSIVLEEESDEFPETIPGNIVFVINAAPHPTFERRGDNLYTTQHITLVEALTGFTKTLKHLDHSTVELVREGITQYGFVQTIKGQGMPLENNPSKHGDLFVEYQVIFPSEIDEETIEYLKKGTKYPTHQTPKLVHQEL</sequence>
<dbReference type="SUPFAM" id="SSF57938">
    <property type="entry name" value="DnaJ/Hsp40 cysteine-rich domain"/>
    <property type="match status" value="1"/>
</dbReference>
<evidence type="ECO:0000313" key="10">
    <source>
        <dbReference type="EMBL" id="RCH92032.1"/>
    </source>
</evidence>
<dbReference type="FunFam" id="2.60.260.20:FF:000013">
    <property type="entry name" value="DnaJ subfamily B member 11"/>
    <property type="match status" value="1"/>
</dbReference>
<protein>
    <submittedName>
        <fullName evidence="10">DnaJ-protein scj1</fullName>
    </submittedName>
</protein>
<evidence type="ECO:0000256" key="4">
    <source>
        <dbReference type="ARBA" id="ARBA00022833"/>
    </source>
</evidence>
<dbReference type="Pfam" id="PF01556">
    <property type="entry name" value="DnaJ_C"/>
    <property type="match status" value="1"/>
</dbReference>
<dbReference type="Gene3D" id="2.10.230.10">
    <property type="entry name" value="Heat shock protein DnaJ, cysteine-rich domain"/>
    <property type="match status" value="1"/>
</dbReference>
<dbReference type="InterPro" id="IPR036869">
    <property type="entry name" value="J_dom_sf"/>
</dbReference>
<feature type="signal peptide" evidence="7">
    <location>
        <begin position="1"/>
        <end position="22"/>
    </location>
</feature>
<evidence type="ECO:0000259" key="9">
    <source>
        <dbReference type="PROSITE" id="PS51188"/>
    </source>
</evidence>
<dbReference type="GO" id="GO:0008270">
    <property type="term" value="F:zinc ion binding"/>
    <property type="evidence" value="ECO:0007669"/>
    <property type="project" value="UniProtKB-KW"/>
</dbReference>
<dbReference type="PROSITE" id="PS50076">
    <property type="entry name" value="DNAJ_2"/>
    <property type="match status" value="1"/>
</dbReference>
<dbReference type="PANTHER" id="PTHR43888">
    <property type="entry name" value="DNAJ-LIKE-2, ISOFORM A-RELATED"/>
    <property type="match status" value="1"/>
</dbReference>
<dbReference type="PROSITE" id="PS51188">
    <property type="entry name" value="ZF_CR"/>
    <property type="match status" value="1"/>
</dbReference>
<dbReference type="HAMAP" id="MF_01152">
    <property type="entry name" value="DnaJ"/>
    <property type="match status" value="1"/>
</dbReference>
<dbReference type="AlphaFoldDB" id="A0A367JQ09"/>
<keyword evidence="4 6" id="KW-0862">Zinc</keyword>
<evidence type="ECO:0000256" key="1">
    <source>
        <dbReference type="ARBA" id="ARBA00022723"/>
    </source>
</evidence>
<accession>A0A367JQ09</accession>
<evidence type="ECO:0000259" key="8">
    <source>
        <dbReference type="PROSITE" id="PS50076"/>
    </source>
</evidence>
<name>A0A367JQ09_RHIAZ</name>
<dbReference type="InterPro" id="IPR001305">
    <property type="entry name" value="HSP_DnaJ_Cys-rich_dom"/>
</dbReference>
<dbReference type="STRING" id="86630.A0A367JQ09"/>
<dbReference type="SUPFAM" id="SSF46565">
    <property type="entry name" value="Chaperone J-domain"/>
    <property type="match status" value="1"/>
</dbReference>
<dbReference type="CDD" id="cd10719">
    <property type="entry name" value="DnaJ_zf"/>
    <property type="match status" value="1"/>
</dbReference>
<dbReference type="OrthoDB" id="550424at2759"/>
<keyword evidence="3 6" id="KW-0863">Zinc-finger</keyword>
<dbReference type="PRINTS" id="PR00625">
    <property type="entry name" value="JDOMAIN"/>
</dbReference>
<dbReference type="GO" id="GO:0051082">
    <property type="term" value="F:unfolded protein binding"/>
    <property type="evidence" value="ECO:0007669"/>
    <property type="project" value="InterPro"/>
</dbReference>
<dbReference type="Pfam" id="PF00226">
    <property type="entry name" value="DnaJ"/>
    <property type="match status" value="1"/>
</dbReference>
<keyword evidence="5" id="KW-0143">Chaperone</keyword>
<feature type="zinc finger region" description="CR-type" evidence="6">
    <location>
        <begin position="148"/>
        <end position="231"/>
    </location>
</feature>
<evidence type="ECO:0000256" key="7">
    <source>
        <dbReference type="SAM" id="SignalP"/>
    </source>
</evidence>
<dbReference type="InterPro" id="IPR036410">
    <property type="entry name" value="HSP_DnaJ_Cys-rich_dom_sf"/>
</dbReference>
<comment type="caution">
    <text evidence="10">The sequence shown here is derived from an EMBL/GenBank/DDBJ whole genome shotgun (WGS) entry which is preliminary data.</text>
</comment>
<keyword evidence="11" id="KW-1185">Reference proteome</keyword>
<keyword evidence="1 6" id="KW-0479">Metal-binding</keyword>
<evidence type="ECO:0000256" key="5">
    <source>
        <dbReference type="ARBA" id="ARBA00023186"/>
    </source>
</evidence>
<reference evidence="10 11" key="1">
    <citation type="journal article" date="2018" name="G3 (Bethesda)">
        <title>Phylogenetic and Phylogenomic Definition of Rhizopus Species.</title>
        <authorList>
            <person name="Gryganskyi A.P."/>
            <person name="Golan J."/>
            <person name="Dolatabadi S."/>
            <person name="Mondo S."/>
            <person name="Robb S."/>
            <person name="Idnurm A."/>
            <person name="Muszewska A."/>
            <person name="Steczkiewicz K."/>
            <person name="Masonjones S."/>
            <person name="Liao H.L."/>
            <person name="Gajdeczka M.T."/>
            <person name="Anike F."/>
            <person name="Vuek A."/>
            <person name="Anishchenko I.M."/>
            <person name="Voigt K."/>
            <person name="de Hoog G.S."/>
            <person name="Smith M.E."/>
            <person name="Heitman J."/>
            <person name="Vilgalys R."/>
            <person name="Stajich J.E."/>
        </authorList>
    </citation>
    <scope>NUCLEOTIDE SEQUENCE [LARGE SCALE GENOMIC DNA]</scope>
    <source>
        <strain evidence="10 11">CBS 357.93</strain>
    </source>
</reference>
<dbReference type="InterPro" id="IPR018253">
    <property type="entry name" value="DnaJ_domain_CS"/>
</dbReference>
<dbReference type="EMBL" id="PJQL01000886">
    <property type="protein sequence ID" value="RCH92032.1"/>
    <property type="molecule type" value="Genomic_DNA"/>
</dbReference>